<gene>
    <name evidence="1" type="ORF">GCM10009410_07380</name>
</gene>
<dbReference type="RefSeq" id="WP_188953411.1">
    <property type="nucleotide sequence ID" value="NZ_BMQW01000001.1"/>
</dbReference>
<reference evidence="2" key="1">
    <citation type="journal article" date="2019" name="Int. J. Syst. Evol. Microbiol.">
        <title>The Global Catalogue of Microorganisms (GCM) 10K type strain sequencing project: providing services to taxonomists for standard genome sequencing and annotation.</title>
        <authorList>
            <consortium name="The Broad Institute Genomics Platform"/>
            <consortium name="The Broad Institute Genome Sequencing Center for Infectious Disease"/>
            <person name="Wu L."/>
            <person name="Ma J."/>
        </authorList>
    </citation>
    <scope>NUCLEOTIDE SEQUENCE [LARGE SCALE GENOMIC DNA]</scope>
    <source>
        <strain evidence="2">JCM 32305</strain>
    </source>
</reference>
<proteinExistence type="predicted"/>
<accession>A0ABQ2QDR4</accession>
<evidence type="ECO:0000313" key="1">
    <source>
        <dbReference type="EMBL" id="GGP77336.1"/>
    </source>
</evidence>
<evidence type="ECO:0000313" key="2">
    <source>
        <dbReference type="Proteomes" id="UP000654004"/>
    </source>
</evidence>
<dbReference type="Proteomes" id="UP000654004">
    <property type="component" value="Unassembled WGS sequence"/>
</dbReference>
<evidence type="ECO:0008006" key="3">
    <source>
        <dbReference type="Google" id="ProtNLM"/>
    </source>
</evidence>
<sequence length="307" mass="35159">MEQTALQIILVRWLTLAVSIMFMMLNSTSILACDLNAMVVINKSIQLSNDEQAVNTALDKCGKGLGTLDFEIKRRAERLYIGGNDTVVQKLKIASLINLYRTTGETSYLDDLNKNFFATEHGYLEYCMWQYFSGKELCERRLILGLEMQGLPHASWARANFAVDQSNRLALLEKAAKQGHVDAETEYLIAVIDEDRADLTALKERLYNLIDSGNSVDAEIYYLRMLILGKRPFKLNPELAVQLANKFIKYRDIPEYYYLLSIAYFDLENEELFLKYLNVAVEMGSEEAISFKKSIDETEWENSSKSK</sequence>
<comment type="caution">
    <text evidence="1">The sequence shown here is derived from an EMBL/GenBank/DDBJ whole genome shotgun (WGS) entry which is preliminary data.</text>
</comment>
<name>A0ABQ2QDR4_9GAMM</name>
<keyword evidence="2" id="KW-1185">Reference proteome</keyword>
<dbReference type="Gene3D" id="1.25.40.10">
    <property type="entry name" value="Tetratricopeptide repeat domain"/>
    <property type="match status" value="1"/>
</dbReference>
<organism evidence="1 2">
    <name type="scientific">Shewanella ulleungensis</name>
    <dbReference type="NCBI Taxonomy" id="2282699"/>
    <lineage>
        <taxon>Bacteria</taxon>
        <taxon>Pseudomonadati</taxon>
        <taxon>Pseudomonadota</taxon>
        <taxon>Gammaproteobacteria</taxon>
        <taxon>Alteromonadales</taxon>
        <taxon>Shewanellaceae</taxon>
        <taxon>Shewanella</taxon>
    </lineage>
</organism>
<protein>
    <recommendedName>
        <fullName evidence="3">Sel1 repeat family protein</fullName>
    </recommendedName>
</protein>
<dbReference type="InterPro" id="IPR011990">
    <property type="entry name" value="TPR-like_helical_dom_sf"/>
</dbReference>
<dbReference type="EMBL" id="BMQW01000001">
    <property type="protein sequence ID" value="GGP77336.1"/>
    <property type="molecule type" value="Genomic_DNA"/>
</dbReference>
<dbReference type="SUPFAM" id="SSF81901">
    <property type="entry name" value="HCP-like"/>
    <property type="match status" value="1"/>
</dbReference>